<dbReference type="KEGG" id="vta:B1810"/>
<keyword evidence="2" id="KW-1185">Reference proteome</keyword>
<evidence type="ECO:0000313" key="2">
    <source>
        <dbReference type="Proteomes" id="UP000235828"/>
    </source>
</evidence>
<dbReference type="AlphaFoldDB" id="A0A2N8ZNC5"/>
<dbReference type="Proteomes" id="UP000235828">
    <property type="component" value="Chromosome B"/>
</dbReference>
<gene>
    <name evidence="1" type="ORF">VTAP4600_B1810</name>
</gene>
<dbReference type="RefSeq" id="WP_102525417.1">
    <property type="nucleotide sequence ID" value="NZ_LT960612.1"/>
</dbReference>
<sequence>MLRIMYGILPLDSQLMLGDMTEKKQCKNLVGFSFQDNAIINVKFIADTAEGLIFAALIVPNSRVNSPSFHGRIESIQIDDRQCRFSTVRSQLAIHLNRIPITRRKPTRKSNRIKGETQWRSNSGKKRFRKEKNLTLSKRNWKQFVRKRKSVVSLYLKNKAMISTASV</sequence>
<evidence type="ECO:0000313" key="1">
    <source>
        <dbReference type="EMBL" id="SON53421.1"/>
    </source>
</evidence>
<reference evidence="1 2" key="1">
    <citation type="submission" date="2017-10" db="EMBL/GenBank/DDBJ databases">
        <authorList>
            <person name="Banno H."/>
            <person name="Chua N.-H."/>
        </authorList>
    </citation>
    <scope>NUCLEOTIDE SEQUENCE [LARGE SCALE GENOMIC DNA]</scope>
    <source>
        <strain evidence="1">Vibrio tapetis CECT4600</strain>
    </source>
</reference>
<organism evidence="1 2">
    <name type="scientific">Vibrio tapetis subsp. tapetis</name>
    <dbReference type="NCBI Taxonomy" id="1671868"/>
    <lineage>
        <taxon>Bacteria</taxon>
        <taxon>Pseudomonadati</taxon>
        <taxon>Pseudomonadota</taxon>
        <taxon>Gammaproteobacteria</taxon>
        <taxon>Vibrionales</taxon>
        <taxon>Vibrionaceae</taxon>
        <taxon>Vibrio</taxon>
    </lineage>
</organism>
<dbReference type="EMBL" id="LT960612">
    <property type="protein sequence ID" value="SON53421.1"/>
    <property type="molecule type" value="Genomic_DNA"/>
</dbReference>
<dbReference type="OrthoDB" id="5923973at2"/>
<proteinExistence type="predicted"/>
<name>A0A2N8ZNC5_9VIBR</name>
<protein>
    <submittedName>
        <fullName evidence="1">Uncharacterized protein</fullName>
    </submittedName>
</protein>
<accession>A0A2N8ZNC5</accession>